<proteinExistence type="predicted"/>
<protein>
    <submittedName>
        <fullName evidence="2">CopG-like protein</fullName>
    </submittedName>
</protein>
<evidence type="ECO:0000313" key="2">
    <source>
        <dbReference type="EMBL" id="DAF89766.1"/>
    </source>
</evidence>
<dbReference type="SUPFAM" id="SSF47598">
    <property type="entry name" value="Ribbon-helix-helix"/>
    <property type="match status" value="1"/>
</dbReference>
<reference evidence="2" key="1">
    <citation type="journal article" date="2021" name="Proc. Natl. Acad. Sci. U.S.A.">
        <title>A Catalog of Tens of Thousands of Viruses from Human Metagenomes Reveals Hidden Associations with Chronic Diseases.</title>
        <authorList>
            <person name="Tisza M.J."/>
            <person name="Buck C.B."/>
        </authorList>
    </citation>
    <scope>NUCLEOTIDE SEQUENCE</scope>
    <source>
        <strain evidence="2">CteLh2</strain>
    </source>
</reference>
<dbReference type="EMBL" id="BK016017">
    <property type="protein sequence ID" value="DAF89766.1"/>
    <property type="molecule type" value="Genomic_DNA"/>
</dbReference>
<sequence length="52" mass="5983">MLAVKDQNIRVMAVISRESNEKLKKVAKEDNRSVSNLIGKLINDYLESYDKD</sequence>
<accession>A0A8S5U5U2</accession>
<evidence type="ECO:0000259" key="1">
    <source>
        <dbReference type="Pfam" id="PF07878"/>
    </source>
</evidence>
<feature type="domain" description="CopG-like ribbon-helix-helix" evidence="1">
    <location>
        <begin position="10"/>
        <end position="48"/>
    </location>
</feature>
<dbReference type="GO" id="GO:0006355">
    <property type="term" value="P:regulation of DNA-templated transcription"/>
    <property type="evidence" value="ECO:0007669"/>
    <property type="project" value="InterPro"/>
</dbReference>
<dbReference type="InterPro" id="IPR010985">
    <property type="entry name" value="Ribbon_hlx_hlx"/>
</dbReference>
<organism evidence="2">
    <name type="scientific">Siphoviridae sp. cteLh2</name>
    <dbReference type="NCBI Taxonomy" id="2825590"/>
    <lineage>
        <taxon>Viruses</taxon>
        <taxon>Duplodnaviria</taxon>
        <taxon>Heunggongvirae</taxon>
        <taxon>Uroviricota</taxon>
        <taxon>Caudoviricetes</taxon>
    </lineage>
</organism>
<dbReference type="Pfam" id="PF07878">
    <property type="entry name" value="RHH_5"/>
    <property type="match status" value="1"/>
</dbReference>
<dbReference type="InterPro" id="IPR012869">
    <property type="entry name" value="RHH_5"/>
</dbReference>
<name>A0A8S5U5U2_9CAUD</name>